<dbReference type="Gene3D" id="1.10.150.130">
    <property type="match status" value="1"/>
</dbReference>
<dbReference type="InterPro" id="IPR010998">
    <property type="entry name" value="Integrase_recombinase_N"/>
</dbReference>
<name>A0AAU0BCP1_9XANT</name>
<organism evidence="2 3">
    <name type="scientific">Xanthomonas hydrangeae</name>
    <dbReference type="NCBI Taxonomy" id="2775159"/>
    <lineage>
        <taxon>Bacteria</taxon>
        <taxon>Pseudomonadati</taxon>
        <taxon>Pseudomonadota</taxon>
        <taxon>Gammaproteobacteria</taxon>
        <taxon>Lysobacterales</taxon>
        <taxon>Lysobacteraceae</taxon>
        <taxon>Xanthomonas</taxon>
    </lineage>
</organism>
<dbReference type="RefSeq" id="WP_316695676.1">
    <property type="nucleotide sequence ID" value="NZ_CP103836.1"/>
</dbReference>
<dbReference type="Proteomes" id="UP001302716">
    <property type="component" value="Chromosome"/>
</dbReference>
<keyword evidence="1" id="KW-0238">DNA-binding</keyword>
<dbReference type="EMBL" id="CP103836">
    <property type="protein sequence ID" value="WOB49701.1"/>
    <property type="molecule type" value="Genomic_DNA"/>
</dbReference>
<sequence length="75" mass="8833">MKYSPKNNGITARPPTRLLDRVRDRLRLRHYSLRTEQACLSWTRRFILASGSLRNVLRIDRHHVSDEIPGAHDLE</sequence>
<proteinExistence type="predicted"/>
<evidence type="ECO:0000313" key="3">
    <source>
        <dbReference type="Proteomes" id="UP001302716"/>
    </source>
</evidence>
<dbReference type="GO" id="GO:0003677">
    <property type="term" value="F:DNA binding"/>
    <property type="evidence" value="ECO:0007669"/>
    <property type="project" value="UniProtKB-KW"/>
</dbReference>
<protein>
    <submittedName>
        <fullName evidence="2">Integrase</fullName>
    </submittedName>
</protein>
<keyword evidence="3" id="KW-1185">Reference proteome</keyword>
<dbReference type="AlphaFoldDB" id="A0AAU0BCP1"/>
<accession>A0AAU0BCP1</accession>
<evidence type="ECO:0000256" key="1">
    <source>
        <dbReference type="ARBA" id="ARBA00023125"/>
    </source>
</evidence>
<reference evidence="2 3" key="1">
    <citation type="submission" date="2022-08" db="EMBL/GenBank/DDBJ databases">
        <title>Whole genome sequencing-based tracing of a 2022 introduction and outbreak of Xanthomonas hortorum pv. pelargonii.</title>
        <authorList>
            <person name="Iruegas-Bocardo F."/>
            <person name="Weisberg A.K."/>
            <person name="Riutta E.R."/>
            <person name="Kilday K."/>
            <person name="Bonkowski J.C."/>
            <person name="Creswell T."/>
            <person name="Daughtrey M.L."/>
            <person name="Rane K."/>
            <person name="Grunwald N.J."/>
            <person name="Chang J.H."/>
            <person name="Putnam M.L."/>
        </authorList>
    </citation>
    <scope>NUCLEOTIDE SEQUENCE [LARGE SCALE GENOMIC DNA]</scope>
    <source>
        <strain evidence="2 3">22-323</strain>
    </source>
</reference>
<evidence type="ECO:0000313" key="2">
    <source>
        <dbReference type="EMBL" id="WOB49701.1"/>
    </source>
</evidence>
<gene>
    <name evidence="2" type="ORF">NYR97_21435</name>
</gene>